<sequence>MERSAVFVIPFMAGFVFALTVLAVRYLWWLRGLRKQAPGKLPAVLFSHKTLSAINEIFNEAILHRRILKRNRRMGFMHMSLAVGWGMMILGGKFETWFHTGRFFHDTWYAVFFRYFEPQVVGGLAGAFWLHYMDLGLLVVLSGVTLAVIKRIKKKVLGIKNTTRHSRVNRLALTFLWLVFPLRLLAEAVTFGQYGGGGFLTGTLGKLCFTSPMCAVVELPLWWAYSLVLGAFFVVLPFSRYLHIPTEMVLILLRHWGLRASTELKPEEGLQAFEVHACSACGMCLDVCPAIGQQPFQAAYFMQAIRSGKGWEKMATDCLSCGACENACPVNIGIENMRVAARGKVHQDYMAKHDYLPTLSTRERRSANILLFTGCMGRLKPGITEAVKQLLEEAGLSWVHLDEKDSICCGRPMALAGRTDQAATMRAANEALIGSYRAGMLVTTCPICLNQFRNEYKLNIPVVHHSVLLWQLMSEGRIKTERGLECFSYHDPCELGRKGGHYNEPRELLSACGNLLPVDREKSESLCCGNTPGSLSLSLKDRQNITAATLKVLEAPHPDKIVTACPLCQHNLSRQSKVPVKDIAEVLAGVLISTSTQAHYSHEAETIEA</sequence>
<accession>A0A9J6ZSA1</accession>
<evidence type="ECO:0000256" key="3">
    <source>
        <dbReference type="ARBA" id="ARBA00023002"/>
    </source>
</evidence>
<dbReference type="RefSeq" id="WP_250724813.1">
    <property type="nucleotide sequence ID" value="NZ_CP098400.1"/>
</dbReference>
<evidence type="ECO:0000256" key="2">
    <source>
        <dbReference type="ARBA" id="ARBA00022723"/>
    </source>
</evidence>
<dbReference type="InterPro" id="IPR009051">
    <property type="entry name" value="Helical_ferredxn"/>
</dbReference>
<dbReference type="EMBL" id="CP098400">
    <property type="protein sequence ID" value="URW80525.1"/>
    <property type="molecule type" value="Genomic_DNA"/>
</dbReference>
<dbReference type="GO" id="GO:0046872">
    <property type="term" value="F:metal ion binding"/>
    <property type="evidence" value="ECO:0007669"/>
    <property type="project" value="UniProtKB-KW"/>
</dbReference>
<dbReference type="InterPro" id="IPR017896">
    <property type="entry name" value="4Fe4S_Fe-S-bd"/>
</dbReference>
<dbReference type="Pfam" id="PF13534">
    <property type="entry name" value="Fer4_17"/>
    <property type="match status" value="1"/>
</dbReference>
<evidence type="ECO:0000256" key="6">
    <source>
        <dbReference type="SAM" id="Phobius"/>
    </source>
</evidence>
<feature type="transmembrane region" description="Helical" evidence="6">
    <location>
        <begin position="6"/>
        <end position="28"/>
    </location>
</feature>
<keyword evidence="6" id="KW-0812">Transmembrane</keyword>
<keyword evidence="4" id="KW-0408">Iron</keyword>
<keyword evidence="3" id="KW-0560">Oxidoreductase</keyword>
<evidence type="ECO:0000256" key="1">
    <source>
        <dbReference type="ARBA" id="ARBA00022485"/>
    </source>
</evidence>
<name>A0A9J6ZSA1_9BACT</name>
<dbReference type="Proteomes" id="UP001056426">
    <property type="component" value="Chromosome"/>
</dbReference>
<reference evidence="8" key="1">
    <citation type="submission" date="2022-05" db="EMBL/GenBank/DDBJ databases">
        <authorList>
            <person name="Sun X."/>
        </authorList>
    </citation>
    <scope>NUCLEOTIDE SEQUENCE</scope>
    <source>
        <strain evidence="8">Ai-910</strain>
    </source>
</reference>
<dbReference type="GO" id="GO:0051539">
    <property type="term" value="F:4 iron, 4 sulfur cluster binding"/>
    <property type="evidence" value="ECO:0007669"/>
    <property type="project" value="UniProtKB-KW"/>
</dbReference>
<feature type="transmembrane region" description="Helical" evidence="6">
    <location>
        <begin position="75"/>
        <end position="94"/>
    </location>
</feature>
<proteinExistence type="predicted"/>
<dbReference type="SUPFAM" id="SSF46548">
    <property type="entry name" value="alpha-helical ferredoxin"/>
    <property type="match status" value="1"/>
</dbReference>
<dbReference type="InterPro" id="IPR004017">
    <property type="entry name" value="Cys_rich_dom"/>
</dbReference>
<evidence type="ECO:0000313" key="9">
    <source>
        <dbReference type="Proteomes" id="UP001056426"/>
    </source>
</evidence>
<feature type="domain" description="4Fe-4S ferredoxin-type" evidence="7">
    <location>
        <begin position="309"/>
        <end position="338"/>
    </location>
</feature>
<reference evidence="8" key="2">
    <citation type="submission" date="2022-06" db="EMBL/GenBank/DDBJ databases">
        <title>Xiashengella guii gen. nov. sp. nov., a bacterium isolated form anaerobic digestion tank.</title>
        <authorList>
            <person name="Huang H."/>
        </authorList>
    </citation>
    <scope>NUCLEOTIDE SEQUENCE</scope>
    <source>
        <strain evidence="8">Ai-910</strain>
    </source>
</reference>
<dbReference type="Gene3D" id="1.10.1060.10">
    <property type="entry name" value="Alpha-helical ferredoxin"/>
    <property type="match status" value="1"/>
</dbReference>
<dbReference type="GO" id="GO:0005886">
    <property type="term" value="C:plasma membrane"/>
    <property type="evidence" value="ECO:0007669"/>
    <property type="project" value="TreeGrafter"/>
</dbReference>
<keyword evidence="5" id="KW-0411">Iron-sulfur</keyword>
<evidence type="ECO:0000259" key="7">
    <source>
        <dbReference type="PROSITE" id="PS51379"/>
    </source>
</evidence>
<dbReference type="Pfam" id="PF02754">
    <property type="entry name" value="CCG"/>
    <property type="match status" value="2"/>
</dbReference>
<feature type="transmembrane region" description="Helical" evidence="6">
    <location>
        <begin position="170"/>
        <end position="186"/>
    </location>
</feature>
<dbReference type="AlphaFoldDB" id="A0A9J6ZSA1"/>
<keyword evidence="2" id="KW-0479">Metal-binding</keyword>
<evidence type="ECO:0000256" key="5">
    <source>
        <dbReference type="ARBA" id="ARBA00023014"/>
    </source>
</evidence>
<keyword evidence="1" id="KW-0004">4Fe-4S</keyword>
<keyword evidence="9" id="KW-1185">Reference proteome</keyword>
<organism evidence="8 9">
    <name type="scientific">Xiashengella succiniciproducens</name>
    <dbReference type="NCBI Taxonomy" id="2949635"/>
    <lineage>
        <taxon>Bacteria</taxon>
        <taxon>Pseudomonadati</taxon>
        <taxon>Bacteroidota</taxon>
        <taxon>Bacteroidia</taxon>
        <taxon>Marinilabiliales</taxon>
        <taxon>Marinilabiliaceae</taxon>
        <taxon>Xiashengella</taxon>
    </lineage>
</organism>
<dbReference type="PROSITE" id="PS51379">
    <property type="entry name" value="4FE4S_FER_2"/>
    <property type="match status" value="2"/>
</dbReference>
<protein>
    <submittedName>
        <fullName evidence="8">(Fe-S)-binding protein</fullName>
    </submittedName>
</protein>
<evidence type="ECO:0000256" key="4">
    <source>
        <dbReference type="ARBA" id="ARBA00023004"/>
    </source>
</evidence>
<feature type="transmembrane region" description="Helical" evidence="6">
    <location>
        <begin position="129"/>
        <end position="149"/>
    </location>
</feature>
<dbReference type="PROSITE" id="PS00198">
    <property type="entry name" value="4FE4S_FER_1"/>
    <property type="match status" value="1"/>
</dbReference>
<dbReference type="InterPro" id="IPR036197">
    <property type="entry name" value="NarG-like_sf"/>
</dbReference>
<feature type="transmembrane region" description="Helical" evidence="6">
    <location>
        <begin position="222"/>
        <end position="242"/>
    </location>
</feature>
<dbReference type="SUPFAM" id="SSF103501">
    <property type="entry name" value="Respiratory nitrate reductase 1 gamma chain"/>
    <property type="match status" value="1"/>
</dbReference>
<evidence type="ECO:0000313" key="8">
    <source>
        <dbReference type="EMBL" id="URW80525.1"/>
    </source>
</evidence>
<dbReference type="InterPro" id="IPR017900">
    <property type="entry name" value="4Fe4S_Fe_S_CS"/>
</dbReference>
<keyword evidence="6" id="KW-1133">Transmembrane helix</keyword>
<dbReference type="InterPro" id="IPR051460">
    <property type="entry name" value="HdrC_iron-sulfur_subunit"/>
</dbReference>
<feature type="domain" description="4Fe-4S ferredoxin-type" evidence="7">
    <location>
        <begin position="269"/>
        <end position="296"/>
    </location>
</feature>
<gene>
    <name evidence="8" type="ORF">M9189_04070</name>
</gene>
<dbReference type="PANTHER" id="PTHR43255">
    <property type="entry name" value="IRON-SULFUR-BINDING OXIDOREDUCTASE FADF-RELATED-RELATED"/>
    <property type="match status" value="1"/>
</dbReference>
<keyword evidence="6" id="KW-0472">Membrane</keyword>
<dbReference type="PANTHER" id="PTHR43255:SF1">
    <property type="entry name" value="IRON-SULFUR-BINDING OXIDOREDUCTASE FADF-RELATED"/>
    <property type="match status" value="1"/>
</dbReference>
<dbReference type="KEGG" id="alkq:M9189_04070"/>
<dbReference type="GO" id="GO:0016491">
    <property type="term" value="F:oxidoreductase activity"/>
    <property type="evidence" value="ECO:0007669"/>
    <property type="project" value="UniProtKB-KW"/>
</dbReference>